<dbReference type="EMBL" id="JACVVK020000030">
    <property type="protein sequence ID" value="KAK7501679.1"/>
    <property type="molecule type" value="Genomic_DNA"/>
</dbReference>
<evidence type="ECO:0000313" key="1">
    <source>
        <dbReference type="EMBL" id="KAK7501679.1"/>
    </source>
</evidence>
<keyword evidence="2" id="KW-1185">Reference proteome</keyword>
<gene>
    <name evidence="1" type="ORF">BaRGS_00007110</name>
</gene>
<sequence length="160" mass="17637">MLLSDSWQRAREGEDPALHGLQVLTTLIQSLAGLTLAPPPLSRQQGEMATGPPKPRPVRNIDWHTCSLSPISQHGVVSPVKFTGAPDFQSVVLSTSSVCVSPCCYRNQSRFRRPKPTKWPWRASHPTLTDRVFSEVKVMLIPIDKLSNILTSLAFNLAVA</sequence>
<protein>
    <submittedName>
        <fullName evidence="1">Uncharacterized protein</fullName>
    </submittedName>
</protein>
<dbReference type="AlphaFoldDB" id="A0ABD0LPS1"/>
<name>A0ABD0LPS1_9CAEN</name>
<reference evidence="1 2" key="1">
    <citation type="journal article" date="2023" name="Sci. Data">
        <title>Genome assembly of the Korean intertidal mud-creeper Batillaria attramentaria.</title>
        <authorList>
            <person name="Patra A.K."/>
            <person name="Ho P.T."/>
            <person name="Jun S."/>
            <person name="Lee S.J."/>
            <person name="Kim Y."/>
            <person name="Won Y.J."/>
        </authorList>
    </citation>
    <scope>NUCLEOTIDE SEQUENCE [LARGE SCALE GENOMIC DNA]</scope>
    <source>
        <strain evidence="1">Wonlab-2016</strain>
    </source>
</reference>
<proteinExistence type="predicted"/>
<accession>A0ABD0LPS1</accession>
<organism evidence="1 2">
    <name type="scientific">Batillaria attramentaria</name>
    <dbReference type="NCBI Taxonomy" id="370345"/>
    <lineage>
        <taxon>Eukaryota</taxon>
        <taxon>Metazoa</taxon>
        <taxon>Spiralia</taxon>
        <taxon>Lophotrochozoa</taxon>
        <taxon>Mollusca</taxon>
        <taxon>Gastropoda</taxon>
        <taxon>Caenogastropoda</taxon>
        <taxon>Sorbeoconcha</taxon>
        <taxon>Cerithioidea</taxon>
        <taxon>Batillariidae</taxon>
        <taxon>Batillaria</taxon>
    </lineage>
</organism>
<comment type="caution">
    <text evidence="1">The sequence shown here is derived from an EMBL/GenBank/DDBJ whole genome shotgun (WGS) entry which is preliminary data.</text>
</comment>
<dbReference type="Proteomes" id="UP001519460">
    <property type="component" value="Unassembled WGS sequence"/>
</dbReference>
<evidence type="ECO:0000313" key="2">
    <source>
        <dbReference type="Proteomes" id="UP001519460"/>
    </source>
</evidence>